<dbReference type="Proteomes" id="UP001139000">
    <property type="component" value="Unassembled WGS sequence"/>
</dbReference>
<organism evidence="1 2">
    <name type="scientific">Dyadobacter chenwenxiniae</name>
    <dbReference type="NCBI Taxonomy" id="2906456"/>
    <lineage>
        <taxon>Bacteria</taxon>
        <taxon>Pseudomonadati</taxon>
        <taxon>Bacteroidota</taxon>
        <taxon>Cytophagia</taxon>
        <taxon>Cytophagales</taxon>
        <taxon>Spirosomataceae</taxon>
        <taxon>Dyadobacter</taxon>
    </lineage>
</organism>
<gene>
    <name evidence="1" type="ORF">LXM26_09505</name>
</gene>
<name>A0A9X1PK78_9BACT</name>
<comment type="caution">
    <text evidence="1">The sequence shown here is derived from an EMBL/GenBank/DDBJ whole genome shotgun (WGS) entry which is preliminary data.</text>
</comment>
<protein>
    <submittedName>
        <fullName evidence="1">GAF domain-containing protein</fullName>
    </submittedName>
</protein>
<reference evidence="1" key="1">
    <citation type="submission" date="2021-12" db="EMBL/GenBank/DDBJ databases">
        <title>Novel species in genus Dyadobacter.</title>
        <authorList>
            <person name="Ma C."/>
        </authorList>
    </citation>
    <scope>NUCLEOTIDE SEQUENCE</scope>
    <source>
        <strain evidence="1">LJ419</strain>
    </source>
</reference>
<proteinExistence type="predicted"/>
<evidence type="ECO:0000313" key="1">
    <source>
        <dbReference type="EMBL" id="MCF0061729.1"/>
    </source>
</evidence>
<sequence length="786" mass="91380">MKVKILDFSGLQTQELDVDAAISFMPFIRFVARRAAEETTPKAVFYNQILACFQQYNIPATDIPIEDIGQYERFLEHIYSSVSPVLALEKEVVWALSFPLNPKIFYGTDLFYEMLAQKPLDDGNIDTKSPAEFAKERLRVIYALIMQRLYDFQVPSKIQQYYTWTNPETGLLRYFEVFVNTDFVEITPKSELPVLDFSELYARFSEENGHLLLENVLPLSLFKFRGFSVLTVSDITSRTAVENIRKIRLNRIPGQEAERYHNIIHSLKTLVQNNRIEFDMFPFVRVNKRAVYGYETAGTGIMFRVWGQDRLTPEAFSKQAESYAAKPISFYSPDISGIKEMQIAFLEPFRKEGVRSLALLPVFFDEILVGVLCMHTWQDEVFDEKTLSMLEPAFEPVGQLLQIYIDEFNLELENIIKEKFTSIQPSVQWKFNEAAWHYLHRKKRKLPVETEPITFQKVYPLYGAIDIRNSTLERNAAITKDLNTHLTLLSNALATLQRWDNSSLMQEFSYTCKKWQGALESEAWSSAGENNLNQFLNLESRDYLSHLADQHPETNPIIAAYLNATQLETGEVFSNRRAFEASMKMINDAVNNYFEIEKDKLQQPFPCYFEKFRTDGVEYDIYIGQSISPEKPFNNFHLKNLRLWQLSSMIAIAKTTKALLTDMPKALSTTQLIFIHNHMIDISFRADERKFDVEGAYNIRYQMIKKRIDKVHIRNTNQRLTQPDKIALIFLNDRDIEDYLPFIRFLQETNALTSETERLELEDLQGLSGLHALRLGIVYEQTIIPL</sequence>
<dbReference type="EMBL" id="JAJTTC010000001">
    <property type="protein sequence ID" value="MCF0061729.1"/>
    <property type="molecule type" value="Genomic_DNA"/>
</dbReference>
<keyword evidence="2" id="KW-1185">Reference proteome</keyword>
<accession>A0A9X1PK78</accession>
<dbReference type="SUPFAM" id="SSF55781">
    <property type="entry name" value="GAF domain-like"/>
    <property type="match status" value="1"/>
</dbReference>
<evidence type="ECO:0000313" key="2">
    <source>
        <dbReference type="Proteomes" id="UP001139000"/>
    </source>
</evidence>
<dbReference type="AlphaFoldDB" id="A0A9X1PK78"/>
<dbReference type="RefSeq" id="WP_234654995.1">
    <property type="nucleotide sequence ID" value="NZ_CP094997.1"/>
</dbReference>